<evidence type="ECO:0000256" key="5">
    <source>
        <dbReference type="ARBA" id="ARBA00022989"/>
    </source>
</evidence>
<evidence type="ECO:0000313" key="8">
    <source>
        <dbReference type="EMBL" id="KAG2288339.1"/>
    </source>
</evidence>
<gene>
    <name evidence="8" type="ORF">Bca52824_047943</name>
</gene>
<reference evidence="8 9" key="1">
    <citation type="submission" date="2020-02" db="EMBL/GenBank/DDBJ databases">
        <authorList>
            <person name="Ma Q."/>
            <person name="Huang Y."/>
            <person name="Song X."/>
            <person name="Pei D."/>
        </authorList>
    </citation>
    <scope>NUCLEOTIDE SEQUENCE [LARGE SCALE GENOMIC DNA]</scope>
    <source>
        <strain evidence="8">Sxm20200214</strain>
        <tissue evidence="8">Leaf</tissue>
    </source>
</reference>
<evidence type="ECO:0000256" key="7">
    <source>
        <dbReference type="SAM" id="Phobius"/>
    </source>
</evidence>
<dbReference type="PANTHER" id="PTHR31376:SF62">
    <property type="entry name" value="PURINE PERMEASE 14-RELATED"/>
    <property type="match status" value="1"/>
</dbReference>
<comment type="similarity">
    <text evidence="2">Belongs to the purine permeases (TC 2.A.7.14) family.</text>
</comment>
<dbReference type="InterPro" id="IPR030182">
    <property type="entry name" value="PUP_plant"/>
</dbReference>
<evidence type="ECO:0000313" key="9">
    <source>
        <dbReference type="Proteomes" id="UP000886595"/>
    </source>
</evidence>
<organism evidence="8 9">
    <name type="scientific">Brassica carinata</name>
    <name type="common">Ethiopian mustard</name>
    <name type="synonym">Abyssinian cabbage</name>
    <dbReference type="NCBI Taxonomy" id="52824"/>
    <lineage>
        <taxon>Eukaryota</taxon>
        <taxon>Viridiplantae</taxon>
        <taxon>Streptophyta</taxon>
        <taxon>Embryophyta</taxon>
        <taxon>Tracheophyta</taxon>
        <taxon>Spermatophyta</taxon>
        <taxon>Magnoliopsida</taxon>
        <taxon>eudicotyledons</taxon>
        <taxon>Gunneridae</taxon>
        <taxon>Pentapetalae</taxon>
        <taxon>rosids</taxon>
        <taxon>malvids</taxon>
        <taxon>Brassicales</taxon>
        <taxon>Brassicaceae</taxon>
        <taxon>Brassiceae</taxon>
        <taxon>Brassica</taxon>
    </lineage>
</organism>
<keyword evidence="5 7" id="KW-1133">Transmembrane helix</keyword>
<keyword evidence="4 7" id="KW-0812">Transmembrane</keyword>
<dbReference type="PANTHER" id="PTHR31376">
    <property type="entry name" value="OS09G0467300 PROTEIN-RELATED"/>
    <property type="match status" value="1"/>
</dbReference>
<evidence type="ECO:0000256" key="4">
    <source>
        <dbReference type="ARBA" id="ARBA00022692"/>
    </source>
</evidence>
<dbReference type="AlphaFoldDB" id="A0A8X7RMS7"/>
<sequence length="61" mass="6764">MVGLLVTSDQQMNGFSKKKCVYVMAMVCQDVFWQIYWVGIVGLIFSSSSVLSDVINVITSP</sequence>
<dbReference type="EMBL" id="JAAMPC010000010">
    <property type="protein sequence ID" value="KAG2288339.1"/>
    <property type="molecule type" value="Genomic_DNA"/>
</dbReference>
<keyword evidence="6 7" id="KW-0472">Membrane</keyword>
<comment type="caution">
    <text evidence="8">The sequence shown here is derived from an EMBL/GenBank/DDBJ whole genome shotgun (WGS) entry which is preliminary data.</text>
</comment>
<accession>A0A8X7RMS7</accession>
<dbReference type="GO" id="GO:0016020">
    <property type="term" value="C:membrane"/>
    <property type="evidence" value="ECO:0007669"/>
    <property type="project" value="UniProtKB-SubCell"/>
</dbReference>
<proteinExistence type="inferred from homology"/>
<dbReference type="GO" id="GO:0015211">
    <property type="term" value="F:purine nucleoside transmembrane transporter activity"/>
    <property type="evidence" value="ECO:0007669"/>
    <property type="project" value="InterPro"/>
</dbReference>
<dbReference type="Proteomes" id="UP000886595">
    <property type="component" value="Unassembled WGS sequence"/>
</dbReference>
<feature type="transmembrane region" description="Helical" evidence="7">
    <location>
        <begin position="21"/>
        <end position="45"/>
    </location>
</feature>
<keyword evidence="3" id="KW-0813">Transport</keyword>
<evidence type="ECO:0000256" key="3">
    <source>
        <dbReference type="ARBA" id="ARBA00022448"/>
    </source>
</evidence>
<dbReference type="Pfam" id="PF16913">
    <property type="entry name" value="PUNUT"/>
    <property type="match status" value="1"/>
</dbReference>
<evidence type="ECO:0000256" key="6">
    <source>
        <dbReference type="ARBA" id="ARBA00023136"/>
    </source>
</evidence>
<name>A0A8X7RMS7_BRACI</name>
<protein>
    <submittedName>
        <fullName evidence="8">Uncharacterized protein</fullName>
    </submittedName>
</protein>
<comment type="subcellular location">
    <subcellularLocation>
        <location evidence="1">Membrane</location>
        <topology evidence="1">Multi-pass membrane protein</topology>
    </subcellularLocation>
</comment>
<evidence type="ECO:0000256" key="2">
    <source>
        <dbReference type="ARBA" id="ARBA00006213"/>
    </source>
</evidence>
<dbReference type="OrthoDB" id="1717816at2759"/>
<dbReference type="GO" id="GO:0005345">
    <property type="term" value="F:purine nucleobase transmembrane transporter activity"/>
    <property type="evidence" value="ECO:0007669"/>
    <property type="project" value="UniProtKB-ARBA"/>
</dbReference>
<keyword evidence="9" id="KW-1185">Reference proteome</keyword>
<evidence type="ECO:0000256" key="1">
    <source>
        <dbReference type="ARBA" id="ARBA00004141"/>
    </source>
</evidence>